<keyword evidence="9" id="KW-0862">Zinc</keyword>
<name>A0AAU0US07_9FIRM</name>
<evidence type="ECO:0000259" key="14">
    <source>
        <dbReference type="Pfam" id="PF02163"/>
    </source>
</evidence>
<dbReference type="GO" id="GO:0006508">
    <property type="term" value="P:proteolysis"/>
    <property type="evidence" value="ECO:0007669"/>
    <property type="project" value="UniProtKB-KW"/>
</dbReference>
<dbReference type="EMBL" id="CP121694">
    <property type="protein sequence ID" value="WRO23002.1"/>
    <property type="molecule type" value="Genomic_DNA"/>
</dbReference>
<dbReference type="GO" id="GO:0046872">
    <property type="term" value="F:metal ion binding"/>
    <property type="evidence" value="ECO:0007669"/>
    <property type="project" value="UniProtKB-KW"/>
</dbReference>
<evidence type="ECO:0000256" key="6">
    <source>
        <dbReference type="ARBA" id="ARBA00022692"/>
    </source>
</evidence>
<dbReference type="PANTHER" id="PTHR35864">
    <property type="entry name" value="ZINC METALLOPROTEASE MJ0611-RELATED"/>
    <property type="match status" value="1"/>
</dbReference>
<keyword evidence="10 13" id="KW-1133">Transmembrane helix</keyword>
<evidence type="ECO:0000256" key="5">
    <source>
        <dbReference type="ARBA" id="ARBA00022670"/>
    </source>
</evidence>
<keyword evidence="12 13" id="KW-0472">Membrane</keyword>
<evidence type="ECO:0000256" key="3">
    <source>
        <dbReference type="ARBA" id="ARBA00007931"/>
    </source>
</evidence>
<keyword evidence="11" id="KW-0482">Metalloprotease</keyword>
<reference evidence="15 16" key="1">
    <citation type="submission" date="2023-04" db="EMBL/GenBank/DDBJ databases">
        <authorList>
            <person name="Hsu D."/>
        </authorList>
    </citation>
    <scope>NUCLEOTIDE SEQUENCE [LARGE SCALE GENOMIC DNA]</scope>
    <source>
        <strain evidence="15 16">MK1</strain>
    </source>
</reference>
<dbReference type="InterPro" id="IPR044537">
    <property type="entry name" value="Rip2-like"/>
</dbReference>
<dbReference type="PANTHER" id="PTHR35864:SF1">
    <property type="entry name" value="ZINC METALLOPROTEASE YWHC-RELATED"/>
    <property type="match status" value="1"/>
</dbReference>
<sequence length="206" mass="22746">MHSMDINSLLAAIPAILIAIVFHEYAHGKVAYMLGDPTPKYQKRLTLNPLNHLDPLGALMFIVVGFGWAKPVQVNPFHFRGDRRKGMMMVSLAGPVMNLVLAYLGAVGLQLFGTSNWYVGSFFQSVVLYNIVLAVFNLIPVPPLDGSKILAGLLPAGQAHIMQNLERYGTMILLLLLFTGIIGRILWPVVQVIYSSFMYLSSFALL</sequence>
<evidence type="ECO:0000256" key="9">
    <source>
        <dbReference type="ARBA" id="ARBA00022833"/>
    </source>
</evidence>
<dbReference type="GO" id="GO:0005886">
    <property type="term" value="C:plasma membrane"/>
    <property type="evidence" value="ECO:0007669"/>
    <property type="project" value="UniProtKB-SubCell"/>
</dbReference>
<proteinExistence type="inferred from homology"/>
<evidence type="ECO:0000256" key="2">
    <source>
        <dbReference type="ARBA" id="ARBA00004651"/>
    </source>
</evidence>
<feature type="domain" description="Peptidase M50" evidence="14">
    <location>
        <begin position="116"/>
        <end position="178"/>
    </location>
</feature>
<dbReference type="CDD" id="cd06158">
    <property type="entry name" value="S2P-M50_like_1"/>
    <property type="match status" value="1"/>
</dbReference>
<dbReference type="RefSeq" id="WP_366922393.1">
    <property type="nucleotide sequence ID" value="NZ_CP121694.1"/>
</dbReference>
<evidence type="ECO:0000256" key="12">
    <source>
        <dbReference type="ARBA" id="ARBA00023136"/>
    </source>
</evidence>
<keyword evidence="6 13" id="KW-0812">Transmembrane</keyword>
<evidence type="ECO:0000256" key="7">
    <source>
        <dbReference type="ARBA" id="ARBA00022723"/>
    </source>
</evidence>
<evidence type="ECO:0000313" key="16">
    <source>
        <dbReference type="Proteomes" id="UP001329915"/>
    </source>
</evidence>
<keyword evidence="7" id="KW-0479">Metal-binding</keyword>
<keyword evidence="8" id="KW-0378">Hydrolase</keyword>
<accession>A0AAU0US07</accession>
<evidence type="ECO:0000256" key="11">
    <source>
        <dbReference type="ARBA" id="ARBA00023049"/>
    </source>
</evidence>
<organism evidence="15 16">
    <name type="scientific">Metallumcola ferriviriculae</name>
    <dbReference type="NCBI Taxonomy" id="3039180"/>
    <lineage>
        <taxon>Bacteria</taxon>
        <taxon>Bacillati</taxon>
        <taxon>Bacillota</taxon>
        <taxon>Clostridia</taxon>
        <taxon>Neomoorellales</taxon>
        <taxon>Desulfitibacteraceae</taxon>
        <taxon>Metallumcola</taxon>
    </lineage>
</organism>
<dbReference type="InterPro" id="IPR008915">
    <property type="entry name" value="Peptidase_M50"/>
</dbReference>
<protein>
    <submittedName>
        <fullName evidence="15">Site-2 protease family protein</fullName>
    </submittedName>
</protein>
<dbReference type="KEGG" id="dbc:MFMK1_002848"/>
<dbReference type="InterPro" id="IPR052348">
    <property type="entry name" value="Metallopeptidase_M50B"/>
</dbReference>
<evidence type="ECO:0000256" key="8">
    <source>
        <dbReference type="ARBA" id="ARBA00022801"/>
    </source>
</evidence>
<feature type="transmembrane region" description="Helical" evidence="13">
    <location>
        <begin position="172"/>
        <end position="194"/>
    </location>
</feature>
<feature type="transmembrane region" description="Helical" evidence="13">
    <location>
        <begin position="118"/>
        <end position="139"/>
    </location>
</feature>
<evidence type="ECO:0000256" key="1">
    <source>
        <dbReference type="ARBA" id="ARBA00001947"/>
    </source>
</evidence>
<comment type="subcellular location">
    <subcellularLocation>
        <location evidence="2">Cell membrane</location>
        <topology evidence="2">Multi-pass membrane protein</topology>
    </subcellularLocation>
</comment>
<evidence type="ECO:0000256" key="4">
    <source>
        <dbReference type="ARBA" id="ARBA00022475"/>
    </source>
</evidence>
<gene>
    <name evidence="15" type="ORF">MFMK1_002848</name>
</gene>
<feature type="transmembrane region" description="Helical" evidence="13">
    <location>
        <begin position="52"/>
        <end position="69"/>
    </location>
</feature>
<keyword evidence="5 15" id="KW-0645">Protease</keyword>
<comment type="cofactor">
    <cofactor evidence="1">
        <name>Zn(2+)</name>
        <dbReference type="ChEBI" id="CHEBI:29105"/>
    </cofactor>
</comment>
<dbReference type="GO" id="GO:0008237">
    <property type="term" value="F:metallopeptidase activity"/>
    <property type="evidence" value="ECO:0007669"/>
    <property type="project" value="UniProtKB-KW"/>
</dbReference>
<dbReference type="Proteomes" id="UP001329915">
    <property type="component" value="Chromosome"/>
</dbReference>
<evidence type="ECO:0000256" key="13">
    <source>
        <dbReference type="SAM" id="Phobius"/>
    </source>
</evidence>
<keyword evidence="16" id="KW-1185">Reference proteome</keyword>
<dbReference type="AlphaFoldDB" id="A0AAU0US07"/>
<evidence type="ECO:0000256" key="10">
    <source>
        <dbReference type="ARBA" id="ARBA00022989"/>
    </source>
</evidence>
<feature type="transmembrane region" description="Helical" evidence="13">
    <location>
        <begin position="90"/>
        <end position="112"/>
    </location>
</feature>
<keyword evidence="4" id="KW-1003">Cell membrane</keyword>
<comment type="similarity">
    <text evidence="3">Belongs to the peptidase M50B family.</text>
</comment>
<evidence type="ECO:0000313" key="15">
    <source>
        <dbReference type="EMBL" id="WRO23002.1"/>
    </source>
</evidence>
<dbReference type="Pfam" id="PF02163">
    <property type="entry name" value="Peptidase_M50"/>
    <property type="match status" value="1"/>
</dbReference>